<feature type="domain" description="Secretin/TonB short N-terminal" evidence="18">
    <location>
        <begin position="76"/>
        <end position="127"/>
    </location>
</feature>
<dbReference type="GO" id="GO:0038023">
    <property type="term" value="F:signaling receptor activity"/>
    <property type="evidence" value="ECO:0007669"/>
    <property type="project" value="InterPro"/>
</dbReference>
<keyword evidence="6 14" id="KW-0812">Transmembrane</keyword>
<dbReference type="InterPro" id="IPR036942">
    <property type="entry name" value="Beta-barrel_TonB_sf"/>
</dbReference>
<feature type="short sequence motif" description="TonB C-terminal box" evidence="15">
    <location>
        <begin position="796"/>
        <end position="813"/>
    </location>
</feature>
<evidence type="ECO:0000256" key="9">
    <source>
        <dbReference type="ARBA" id="ARBA00023065"/>
    </source>
</evidence>
<dbReference type="InterPro" id="IPR000531">
    <property type="entry name" value="Beta-barrel_TonB"/>
</dbReference>
<evidence type="ECO:0000256" key="11">
    <source>
        <dbReference type="ARBA" id="ARBA00023136"/>
    </source>
</evidence>
<evidence type="ECO:0000256" key="2">
    <source>
        <dbReference type="ARBA" id="ARBA00009810"/>
    </source>
</evidence>
<dbReference type="InterPro" id="IPR010917">
    <property type="entry name" value="TonB_rcpt_CS"/>
</dbReference>
<dbReference type="GO" id="GO:0015344">
    <property type="term" value="F:siderophore uptake transmembrane transporter activity"/>
    <property type="evidence" value="ECO:0007669"/>
    <property type="project" value="TreeGrafter"/>
</dbReference>
<organism evidence="19 20">
    <name type="scientific">Bordetella genomosp. 9</name>
    <dbReference type="NCBI Taxonomy" id="1416803"/>
    <lineage>
        <taxon>Bacteria</taxon>
        <taxon>Pseudomonadati</taxon>
        <taxon>Pseudomonadota</taxon>
        <taxon>Betaproteobacteria</taxon>
        <taxon>Burkholderiales</taxon>
        <taxon>Alcaligenaceae</taxon>
        <taxon>Bordetella</taxon>
    </lineage>
</organism>
<evidence type="ECO:0000256" key="10">
    <source>
        <dbReference type="ARBA" id="ARBA00023077"/>
    </source>
</evidence>
<gene>
    <name evidence="19" type="ORF">CAL26_03500</name>
</gene>
<keyword evidence="8" id="KW-0408">Iron</keyword>
<evidence type="ECO:0000259" key="18">
    <source>
        <dbReference type="SMART" id="SM00965"/>
    </source>
</evidence>
<keyword evidence="5" id="KW-0410">Iron transport</keyword>
<feature type="signal peptide" evidence="17">
    <location>
        <begin position="1"/>
        <end position="46"/>
    </location>
</feature>
<keyword evidence="3 14" id="KW-0813">Transport</keyword>
<protein>
    <submittedName>
        <fullName evidence="19">TonB-dependent siderophore receptor</fullName>
    </submittedName>
</protein>
<dbReference type="InterPro" id="IPR011662">
    <property type="entry name" value="Secretin/TonB_short_N"/>
</dbReference>
<dbReference type="InterPro" id="IPR037066">
    <property type="entry name" value="Plug_dom_sf"/>
</dbReference>
<keyword evidence="7 17" id="KW-0732">Signal</keyword>
<evidence type="ECO:0000256" key="6">
    <source>
        <dbReference type="ARBA" id="ARBA00022692"/>
    </source>
</evidence>
<evidence type="ECO:0000256" key="5">
    <source>
        <dbReference type="ARBA" id="ARBA00022496"/>
    </source>
</evidence>
<evidence type="ECO:0000256" key="4">
    <source>
        <dbReference type="ARBA" id="ARBA00022452"/>
    </source>
</evidence>
<dbReference type="PANTHER" id="PTHR32552">
    <property type="entry name" value="FERRICHROME IRON RECEPTOR-RELATED"/>
    <property type="match status" value="1"/>
</dbReference>
<dbReference type="EMBL" id="NEVJ01000001">
    <property type="protein sequence ID" value="OZI26409.1"/>
    <property type="molecule type" value="Genomic_DNA"/>
</dbReference>
<evidence type="ECO:0000256" key="12">
    <source>
        <dbReference type="ARBA" id="ARBA00023170"/>
    </source>
</evidence>
<dbReference type="PANTHER" id="PTHR32552:SF82">
    <property type="entry name" value="FCUA PROTEIN"/>
    <property type="match status" value="1"/>
</dbReference>
<sequence>MYKVMARRRSLKSVARRTAWACAAGRMAFGAVAATPLMALAPAVHAQSQAAQVRNYDIPAGTLESVLGRFGRESGIMLSFKPEVTQGRQSNGLRGSYTVEGGLDALLANTSIQAVRQSNGGYVLNRPMDAGAGAGAVLLPTVKVHTTAENDLPPAYAGGQIATGGGLGILGTNNVMDVPFNTTNYTAEAIEDLQARTLADVVQNESSVRMLTSTNGFGEDFQIRGYTVSSNDVGINGLYGLASASRMPAAIMERVEVLKGPGTLMNGIAPNGSIGGGINIVTKRAGDDPLTRLTTTYQSKGQLGEQFDIGRRFGDNKEWGIRVNGVYKDGATTIDKGNQQQTVGAIGLDYRGTRLRWSLDAYDQREDTDNFRPQVGFQSSVTSMPDAPSGHRNFFPGTKLKLQDSTVLSRVEYDVTDRVTVYAAGGYRYGSADQTFPSGPVDQFGNFTATNAYYDSYSKTSTGEVGMRARFDTWGVGHTLTLGATRLDQEAGNAYVTSATRVASNIYHPSPLPPVTGDRVSPSKASDTALSSVALTDTLSFFNDRLLVTGGLRDQRVKLDNYSTTSGARTSSYDESAVSPLAGIVFKPMSNVSLYGNFTSGLTRGGIAPATAANAGQVFAPYKSKQYEAGVKVDWGSVITTASVFQIDRPNAITDPDTNIYSFDGEQRNRGVELSAYGELTRGLRVMTSATFFDAKLKRTAGGVNDGNDANGVPDSTFNAGVDWDTPWVRGLSLNARVIHTSSTYFNAANTFKVPSWTRFDVGARYVTDVMGKSVVFRANIENLFNKDYWLVSGTYATVAAPRTLLLSAQIDF</sequence>
<keyword evidence="20" id="KW-1185">Reference proteome</keyword>
<evidence type="ECO:0000256" key="13">
    <source>
        <dbReference type="ARBA" id="ARBA00023237"/>
    </source>
</evidence>
<evidence type="ECO:0000256" key="16">
    <source>
        <dbReference type="RuleBase" id="RU003357"/>
    </source>
</evidence>
<evidence type="ECO:0000313" key="20">
    <source>
        <dbReference type="Proteomes" id="UP000216857"/>
    </source>
</evidence>
<evidence type="ECO:0000256" key="7">
    <source>
        <dbReference type="ARBA" id="ARBA00022729"/>
    </source>
</evidence>
<reference evidence="19" key="1">
    <citation type="submission" date="2017-05" db="EMBL/GenBank/DDBJ databases">
        <title>Complete and WGS of Bordetella genogroups.</title>
        <authorList>
            <person name="Spilker T."/>
            <person name="Lipuma J."/>
        </authorList>
    </citation>
    <scope>NUCLEOTIDE SEQUENCE</scope>
    <source>
        <strain evidence="19">AU21707</strain>
    </source>
</reference>
<evidence type="ECO:0000256" key="15">
    <source>
        <dbReference type="PROSITE-ProRule" id="PRU10144"/>
    </source>
</evidence>
<dbReference type="Pfam" id="PF07660">
    <property type="entry name" value="STN"/>
    <property type="match status" value="1"/>
</dbReference>
<dbReference type="InterPro" id="IPR039426">
    <property type="entry name" value="TonB-dep_rcpt-like"/>
</dbReference>
<dbReference type="SUPFAM" id="SSF56935">
    <property type="entry name" value="Porins"/>
    <property type="match status" value="1"/>
</dbReference>
<dbReference type="NCBIfam" id="TIGR01783">
    <property type="entry name" value="TonB-siderophor"/>
    <property type="match status" value="1"/>
</dbReference>
<comment type="subcellular location">
    <subcellularLocation>
        <location evidence="1 14">Cell outer membrane</location>
        <topology evidence="1 14">Multi-pass membrane protein</topology>
    </subcellularLocation>
</comment>
<name>A0A261RN03_9BORD</name>
<dbReference type="Pfam" id="PF07715">
    <property type="entry name" value="Plug"/>
    <property type="match status" value="1"/>
</dbReference>
<evidence type="ECO:0000256" key="14">
    <source>
        <dbReference type="PROSITE-ProRule" id="PRU01360"/>
    </source>
</evidence>
<keyword evidence="11 14" id="KW-0472">Membrane</keyword>
<dbReference type="CDD" id="cd01347">
    <property type="entry name" value="ligand_gated_channel"/>
    <property type="match status" value="1"/>
</dbReference>
<dbReference type="Gene3D" id="2.40.170.20">
    <property type="entry name" value="TonB-dependent receptor, beta-barrel domain"/>
    <property type="match status" value="1"/>
</dbReference>
<dbReference type="Proteomes" id="UP000216857">
    <property type="component" value="Unassembled WGS sequence"/>
</dbReference>
<keyword evidence="9" id="KW-0406">Ion transport</keyword>
<evidence type="ECO:0000256" key="3">
    <source>
        <dbReference type="ARBA" id="ARBA00022448"/>
    </source>
</evidence>
<keyword evidence="12 19" id="KW-0675">Receptor</keyword>
<evidence type="ECO:0000256" key="1">
    <source>
        <dbReference type="ARBA" id="ARBA00004571"/>
    </source>
</evidence>
<dbReference type="AlphaFoldDB" id="A0A261RN03"/>
<evidence type="ECO:0000313" key="19">
    <source>
        <dbReference type="EMBL" id="OZI26409.1"/>
    </source>
</evidence>
<proteinExistence type="inferred from homology"/>
<dbReference type="Pfam" id="PF00593">
    <property type="entry name" value="TonB_dep_Rec_b-barrel"/>
    <property type="match status" value="1"/>
</dbReference>
<dbReference type="InterPro" id="IPR012910">
    <property type="entry name" value="Plug_dom"/>
</dbReference>
<feature type="chain" id="PRO_5012401836" evidence="17">
    <location>
        <begin position="47"/>
        <end position="813"/>
    </location>
</feature>
<dbReference type="GO" id="GO:0015891">
    <property type="term" value="P:siderophore transport"/>
    <property type="evidence" value="ECO:0007669"/>
    <property type="project" value="InterPro"/>
</dbReference>
<keyword evidence="10 16" id="KW-0798">TonB box</keyword>
<evidence type="ECO:0000256" key="17">
    <source>
        <dbReference type="SAM" id="SignalP"/>
    </source>
</evidence>
<evidence type="ECO:0000256" key="8">
    <source>
        <dbReference type="ARBA" id="ARBA00023004"/>
    </source>
</evidence>
<keyword evidence="4 14" id="KW-1134">Transmembrane beta strand</keyword>
<dbReference type="Gene3D" id="3.55.50.30">
    <property type="match status" value="1"/>
</dbReference>
<accession>A0A261RN03</accession>
<dbReference type="PROSITE" id="PS52016">
    <property type="entry name" value="TONB_DEPENDENT_REC_3"/>
    <property type="match status" value="1"/>
</dbReference>
<keyword evidence="13 14" id="KW-0998">Cell outer membrane</keyword>
<dbReference type="STRING" id="1416803.CAL13_02245"/>
<dbReference type="PROSITE" id="PS01156">
    <property type="entry name" value="TONB_DEPENDENT_REC_2"/>
    <property type="match status" value="1"/>
</dbReference>
<comment type="similarity">
    <text evidence="2 14 16">Belongs to the TonB-dependent receptor family.</text>
</comment>
<dbReference type="Gene3D" id="2.170.130.10">
    <property type="entry name" value="TonB-dependent receptor, plug domain"/>
    <property type="match status" value="1"/>
</dbReference>
<dbReference type="GO" id="GO:0009279">
    <property type="term" value="C:cell outer membrane"/>
    <property type="evidence" value="ECO:0007669"/>
    <property type="project" value="UniProtKB-SubCell"/>
</dbReference>
<comment type="caution">
    <text evidence="19">The sequence shown here is derived from an EMBL/GenBank/DDBJ whole genome shotgun (WGS) entry which is preliminary data.</text>
</comment>
<dbReference type="InterPro" id="IPR010105">
    <property type="entry name" value="TonB_sidphr_rcpt"/>
</dbReference>
<dbReference type="SMART" id="SM00965">
    <property type="entry name" value="STN"/>
    <property type="match status" value="1"/>
</dbReference>